<dbReference type="GeneID" id="100184308"/>
<evidence type="ECO:0000256" key="1">
    <source>
        <dbReference type="ARBA" id="ARBA00004123"/>
    </source>
</evidence>
<dbReference type="InterPro" id="IPR007902">
    <property type="entry name" value="Chl4/mis15/CENP-N"/>
</dbReference>
<reference evidence="7" key="4">
    <citation type="submission" date="2025-09" db="UniProtKB">
        <authorList>
            <consortium name="Ensembl"/>
        </authorList>
    </citation>
    <scope>IDENTIFICATION</scope>
</reference>
<proteinExistence type="inferred from homology"/>
<dbReference type="Pfam" id="PF05238">
    <property type="entry name" value="CENP-N"/>
    <property type="match status" value="1"/>
</dbReference>
<evidence type="ECO:0000256" key="3">
    <source>
        <dbReference type="ARBA" id="ARBA00005566"/>
    </source>
</evidence>
<dbReference type="PANTHER" id="PTHR46790">
    <property type="entry name" value="CENTROMERE PROTEIN N"/>
    <property type="match status" value="1"/>
</dbReference>
<evidence type="ECO:0000256" key="6">
    <source>
        <dbReference type="ARBA" id="ARBA00023328"/>
    </source>
</evidence>
<dbReference type="GO" id="GO:0005654">
    <property type="term" value="C:nucleoplasm"/>
    <property type="evidence" value="ECO:0000318"/>
    <property type="project" value="GO_Central"/>
</dbReference>
<evidence type="ECO:0000256" key="4">
    <source>
        <dbReference type="ARBA" id="ARBA00022454"/>
    </source>
</evidence>
<organism evidence="7 8">
    <name type="scientific">Ciona intestinalis</name>
    <name type="common">Transparent sea squirt</name>
    <name type="synonym">Ascidia intestinalis</name>
    <dbReference type="NCBI Taxonomy" id="7719"/>
    <lineage>
        <taxon>Eukaryota</taxon>
        <taxon>Metazoa</taxon>
        <taxon>Chordata</taxon>
        <taxon>Tunicata</taxon>
        <taxon>Ascidiacea</taxon>
        <taxon>Phlebobranchia</taxon>
        <taxon>Cionidae</taxon>
        <taxon>Ciona</taxon>
    </lineage>
</organism>
<dbReference type="STRING" id="7719.ENSCINP00000008968"/>
<dbReference type="EMBL" id="EAAA01000081">
    <property type="status" value="NOT_ANNOTATED_CDS"/>
    <property type="molecule type" value="Genomic_DNA"/>
</dbReference>
<evidence type="ECO:0000256" key="2">
    <source>
        <dbReference type="ARBA" id="ARBA00004584"/>
    </source>
</evidence>
<dbReference type="GO" id="GO:0007059">
    <property type="term" value="P:chromosome segregation"/>
    <property type="evidence" value="ECO:0007669"/>
    <property type="project" value="InterPro"/>
</dbReference>
<evidence type="ECO:0000256" key="5">
    <source>
        <dbReference type="ARBA" id="ARBA00023242"/>
    </source>
</evidence>
<evidence type="ECO:0000313" key="8">
    <source>
        <dbReference type="Proteomes" id="UP000008144"/>
    </source>
</evidence>
<keyword evidence="4" id="KW-0158">Chromosome</keyword>
<evidence type="ECO:0000313" key="7">
    <source>
        <dbReference type="Ensembl" id="ENSCINP00000008968.3"/>
    </source>
</evidence>
<dbReference type="HOGENOM" id="CLU_808815_0_0_1"/>
<dbReference type="GO" id="GO:0000775">
    <property type="term" value="C:chromosome, centromeric region"/>
    <property type="evidence" value="ECO:0007669"/>
    <property type="project" value="UniProtKB-SubCell"/>
</dbReference>
<gene>
    <name evidence="7" type="primary">LOC100184308</name>
</gene>
<dbReference type="KEGG" id="cin:100184308"/>
<reference evidence="8" key="1">
    <citation type="journal article" date="2002" name="Science">
        <title>The draft genome of Ciona intestinalis: insights into chordate and vertebrate origins.</title>
        <authorList>
            <person name="Dehal P."/>
            <person name="Satou Y."/>
            <person name="Campbell R.K."/>
            <person name="Chapman J."/>
            <person name="Degnan B."/>
            <person name="De Tomaso A."/>
            <person name="Davidson B."/>
            <person name="Di Gregorio A."/>
            <person name="Gelpke M."/>
            <person name="Goodstein D.M."/>
            <person name="Harafuji N."/>
            <person name="Hastings K.E."/>
            <person name="Ho I."/>
            <person name="Hotta K."/>
            <person name="Huang W."/>
            <person name="Kawashima T."/>
            <person name="Lemaire P."/>
            <person name="Martinez D."/>
            <person name="Meinertzhagen I.A."/>
            <person name="Necula S."/>
            <person name="Nonaka M."/>
            <person name="Putnam N."/>
            <person name="Rash S."/>
            <person name="Saiga H."/>
            <person name="Satake M."/>
            <person name="Terry A."/>
            <person name="Yamada L."/>
            <person name="Wang H.G."/>
            <person name="Awazu S."/>
            <person name="Azumi K."/>
            <person name="Boore J."/>
            <person name="Branno M."/>
            <person name="Chin-Bow S."/>
            <person name="DeSantis R."/>
            <person name="Doyle S."/>
            <person name="Francino P."/>
            <person name="Keys D.N."/>
            <person name="Haga S."/>
            <person name="Hayashi H."/>
            <person name="Hino K."/>
            <person name="Imai K.S."/>
            <person name="Inaba K."/>
            <person name="Kano S."/>
            <person name="Kobayashi K."/>
            <person name="Kobayashi M."/>
            <person name="Lee B.I."/>
            <person name="Makabe K.W."/>
            <person name="Manohar C."/>
            <person name="Matassi G."/>
            <person name="Medina M."/>
            <person name="Mochizuki Y."/>
            <person name="Mount S."/>
            <person name="Morishita T."/>
            <person name="Miura S."/>
            <person name="Nakayama A."/>
            <person name="Nishizaka S."/>
            <person name="Nomoto H."/>
            <person name="Ohta F."/>
            <person name="Oishi K."/>
            <person name="Rigoutsos I."/>
            <person name="Sano M."/>
            <person name="Sasaki A."/>
            <person name="Sasakura Y."/>
            <person name="Shoguchi E."/>
            <person name="Shin-i T."/>
            <person name="Spagnuolo A."/>
            <person name="Stainier D."/>
            <person name="Suzuki M.M."/>
            <person name="Tassy O."/>
            <person name="Takatori N."/>
            <person name="Tokuoka M."/>
            <person name="Yagi K."/>
            <person name="Yoshizaki F."/>
            <person name="Wada S."/>
            <person name="Zhang C."/>
            <person name="Hyatt P.D."/>
            <person name="Larimer F."/>
            <person name="Detter C."/>
            <person name="Doggett N."/>
            <person name="Glavina T."/>
            <person name="Hawkins T."/>
            <person name="Richardson P."/>
            <person name="Lucas S."/>
            <person name="Kohara Y."/>
            <person name="Levine M."/>
            <person name="Satoh N."/>
            <person name="Rokhsar D.S."/>
        </authorList>
    </citation>
    <scope>NUCLEOTIDE SEQUENCE [LARGE SCALE GENOMIC DNA]</scope>
</reference>
<keyword evidence="8" id="KW-1185">Reference proteome</keyword>
<accession>A0A1W2WKA5</accession>
<dbReference type="AlphaFoldDB" id="F7BMV4"/>
<name>F7BMV4_CIOIN</name>
<keyword evidence="5" id="KW-0539">Nucleus</keyword>
<reference evidence="7" key="3">
    <citation type="submission" date="2025-08" db="UniProtKB">
        <authorList>
            <consortium name="Ensembl"/>
        </authorList>
    </citation>
    <scope>IDENTIFICATION</scope>
</reference>
<reference evidence="7" key="2">
    <citation type="journal article" date="2008" name="Genome Biol.">
        <title>Improved genome assembly and evidence-based global gene model set for the chordate Ciona intestinalis: new insight into intron and operon populations.</title>
        <authorList>
            <person name="Satou Y."/>
            <person name="Mineta K."/>
            <person name="Ogasawara M."/>
            <person name="Sasakura Y."/>
            <person name="Shoguchi E."/>
            <person name="Ueno K."/>
            <person name="Yamada L."/>
            <person name="Matsumoto J."/>
            <person name="Wasserscheid J."/>
            <person name="Dewar K."/>
            <person name="Wiley G.B."/>
            <person name="Macmil S.L."/>
            <person name="Roe B.A."/>
            <person name="Zeller R.W."/>
            <person name="Hastings K.E."/>
            <person name="Lemaire P."/>
            <person name="Lindquist E."/>
            <person name="Endo T."/>
            <person name="Hotta K."/>
            <person name="Inaba K."/>
        </authorList>
    </citation>
    <scope>NUCLEOTIDE SEQUENCE [LARGE SCALE GENOMIC DNA]</scope>
    <source>
        <strain evidence="7">wild type</strain>
    </source>
</reference>
<dbReference type="OMA" id="CRYEDYV"/>
<dbReference type="GO" id="GO:0034080">
    <property type="term" value="P:CENP-A containing chromatin assembly"/>
    <property type="evidence" value="ECO:0007669"/>
    <property type="project" value="InterPro"/>
</dbReference>
<accession>F7BMV4</accession>
<protein>
    <submittedName>
        <fullName evidence="7">Centromere protein N-like</fullName>
    </submittedName>
</protein>
<keyword evidence="6" id="KW-0137">Centromere</keyword>
<dbReference type="RefSeq" id="XP_002129120.1">
    <property type="nucleotide sequence ID" value="XM_002129084.4"/>
</dbReference>
<comment type="subcellular location">
    <subcellularLocation>
        <location evidence="2">Chromosome</location>
        <location evidence="2">Centromere</location>
    </subcellularLocation>
    <subcellularLocation>
        <location evidence="1">Nucleus</location>
    </subcellularLocation>
</comment>
<dbReference type="GeneTree" id="ENSGT00390000004738"/>
<comment type="similarity">
    <text evidence="3">Belongs to the CENP-N/CHL4 family.</text>
</comment>
<dbReference type="InParanoid" id="F7BMV4"/>
<dbReference type="InterPro" id="IPR052011">
    <property type="entry name" value="CENP-NAC/CAD_complex"/>
</dbReference>
<dbReference type="OrthoDB" id="6585699at2759"/>
<dbReference type="Proteomes" id="UP000008144">
    <property type="component" value="Chromosome 1"/>
</dbReference>
<dbReference type="Ensembl" id="ENSCINT00000008968.3">
    <property type="protein sequence ID" value="ENSCINP00000008968.3"/>
    <property type="gene ID" value="ENSCING00000004338.3"/>
</dbReference>
<sequence>MSDAKSAKLTLSSVLKRTNKAEMKMLLTSWGKLPLWKINFSQTKYELIQDICQICEEHDLSVKYANELDLLYVADFPHKKYWRAYKMTQPTGNVLTEEQCNANYIRNALEQKLYVSFSCSVSVMEKEHFLWGRVGIPDIKQVVYFIHFPTSKFLLFTKRNNKLKSLVQNALRRILGFKSIEDLPLSSPHPAALAQILLHSSDPHDSYEYDKGRYRPVQRLEEEHPLKKTDSRVNICDAGKLARNKRILDHQFGDKIQPCLTSLVLETETRFRGTKYLPTVPGNSIIKCKTTISGPNVLEGLRKLALLGYAKAPLPRFLTNISKTGRQCFKITDAARDDESRHSA</sequence>
<dbReference type="PANTHER" id="PTHR46790:SF1">
    <property type="entry name" value="CENTROMERE PROTEIN N"/>
    <property type="match status" value="1"/>
</dbReference>